<evidence type="ECO:0000313" key="2">
    <source>
        <dbReference type="Proteomes" id="UP000289184"/>
    </source>
</evidence>
<name>A0A446CG86_9BURK</name>
<keyword evidence="2" id="KW-1185">Reference proteome</keyword>
<accession>A0A446CG86</accession>
<organism evidence="1 2">
    <name type="scientific">Achromobacter agilis</name>
    <dbReference type="NCBI Taxonomy" id="1353888"/>
    <lineage>
        <taxon>Bacteria</taxon>
        <taxon>Pseudomonadati</taxon>
        <taxon>Pseudomonadota</taxon>
        <taxon>Betaproteobacteria</taxon>
        <taxon>Burkholderiales</taxon>
        <taxon>Alcaligenaceae</taxon>
        <taxon>Achromobacter</taxon>
    </lineage>
</organism>
<protein>
    <submittedName>
        <fullName evidence="1">Uncharacterized protein</fullName>
    </submittedName>
</protein>
<dbReference type="EMBL" id="UFQB01000010">
    <property type="protein sequence ID" value="SSW66859.1"/>
    <property type="molecule type" value="Genomic_DNA"/>
</dbReference>
<proteinExistence type="predicted"/>
<gene>
    <name evidence="1" type="ORF">AGI3411_02762</name>
</gene>
<sequence length="31" mass="3322">MRAQQFLSCQFTIVSLCRQHKAGASIAALAA</sequence>
<evidence type="ECO:0000313" key="1">
    <source>
        <dbReference type="EMBL" id="SSW66859.1"/>
    </source>
</evidence>
<reference evidence="1 2" key="1">
    <citation type="submission" date="2018-07" db="EMBL/GenBank/DDBJ databases">
        <authorList>
            <person name="Peeters C."/>
        </authorList>
    </citation>
    <scope>NUCLEOTIDE SEQUENCE [LARGE SCALE GENOMIC DNA]</scope>
    <source>
        <strain evidence="1 2">LMG 3411</strain>
    </source>
</reference>
<dbReference type="AlphaFoldDB" id="A0A446CG86"/>
<dbReference type="Proteomes" id="UP000289184">
    <property type="component" value="Unassembled WGS sequence"/>
</dbReference>